<feature type="transmembrane region" description="Helical" evidence="6">
    <location>
        <begin position="151"/>
        <end position="173"/>
    </location>
</feature>
<keyword evidence="4 6" id="KW-0472">Membrane</keyword>
<evidence type="ECO:0000256" key="5">
    <source>
        <dbReference type="SAM" id="MobiDB-lite"/>
    </source>
</evidence>
<evidence type="ECO:0000256" key="4">
    <source>
        <dbReference type="ARBA" id="ARBA00023136"/>
    </source>
</evidence>
<dbReference type="Pfam" id="PF04505">
    <property type="entry name" value="CD225"/>
    <property type="match status" value="1"/>
</dbReference>
<organism evidence="8 9">
    <name type="scientific">Larkinella punicea</name>
    <dbReference type="NCBI Taxonomy" id="2315727"/>
    <lineage>
        <taxon>Bacteria</taxon>
        <taxon>Pseudomonadati</taxon>
        <taxon>Bacteroidota</taxon>
        <taxon>Cytophagia</taxon>
        <taxon>Cytophagales</taxon>
        <taxon>Spirosomataceae</taxon>
        <taxon>Larkinella</taxon>
    </lineage>
</organism>
<feature type="compositionally biased region" description="Pro residues" evidence="5">
    <location>
        <begin position="57"/>
        <end position="74"/>
    </location>
</feature>
<dbReference type="Proteomes" id="UP000253383">
    <property type="component" value="Unassembled WGS sequence"/>
</dbReference>
<feature type="transmembrane region" description="Helical" evidence="6">
    <location>
        <begin position="98"/>
        <end position="119"/>
    </location>
</feature>
<dbReference type="EMBL" id="QOWE01000004">
    <property type="protein sequence ID" value="RCR70394.1"/>
    <property type="molecule type" value="Genomic_DNA"/>
</dbReference>
<reference evidence="8 9" key="1">
    <citation type="submission" date="2018-07" db="EMBL/GenBank/DDBJ databases">
        <title>Genome analysis of Larkinella rosea.</title>
        <authorList>
            <person name="Zhou Z."/>
            <person name="Wang G."/>
        </authorList>
    </citation>
    <scope>NUCLEOTIDE SEQUENCE [LARGE SCALE GENOMIC DNA]</scope>
    <source>
        <strain evidence="9">zzj9</strain>
    </source>
</reference>
<accession>A0A368JUP8</accession>
<dbReference type="AlphaFoldDB" id="A0A368JUP8"/>
<keyword evidence="9" id="KW-1185">Reference proteome</keyword>
<feature type="domain" description="GYF" evidence="7">
    <location>
        <begin position="4"/>
        <end position="48"/>
    </location>
</feature>
<sequence length="178" mass="19837">MKQYYYLEGNQQLGPFTLEELRSKPLKPDTKVWTQGLPDWVAAQTVPEINEWLSRPQAPPVYPVQPPTPNPPTYQPFQESYTPNQPLSAGLGNRPKTWLVESILVTLFCCLPFGIAGIVNASNVETRYSNGDFAGAQRASDEAAKWTKVSFFVSIGFWVLYLAAIFIGILSGVSNSFF</sequence>
<protein>
    <submittedName>
        <fullName evidence="8">DUF4339 domain-containing protein</fullName>
    </submittedName>
</protein>
<dbReference type="RefSeq" id="WP_114404965.1">
    <property type="nucleotide sequence ID" value="NZ_QOWE01000004.1"/>
</dbReference>
<proteinExistence type="predicted"/>
<evidence type="ECO:0000256" key="3">
    <source>
        <dbReference type="ARBA" id="ARBA00022989"/>
    </source>
</evidence>
<keyword evidence="3 6" id="KW-1133">Transmembrane helix</keyword>
<dbReference type="PANTHER" id="PTHR14948:SF25">
    <property type="entry name" value="DUF4190 DOMAIN-CONTAINING PROTEIN"/>
    <property type="match status" value="1"/>
</dbReference>
<feature type="region of interest" description="Disordered" evidence="5">
    <location>
        <begin position="57"/>
        <end position="79"/>
    </location>
</feature>
<evidence type="ECO:0000256" key="6">
    <source>
        <dbReference type="SAM" id="Phobius"/>
    </source>
</evidence>
<evidence type="ECO:0000313" key="8">
    <source>
        <dbReference type="EMBL" id="RCR70394.1"/>
    </source>
</evidence>
<dbReference type="InterPro" id="IPR007593">
    <property type="entry name" value="CD225/Dispanin_fam"/>
</dbReference>
<dbReference type="PANTHER" id="PTHR14948">
    <property type="entry name" value="NG5"/>
    <property type="match status" value="1"/>
</dbReference>
<dbReference type="GO" id="GO:0016020">
    <property type="term" value="C:membrane"/>
    <property type="evidence" value="ECO:0007669"/>
    <property type="project" value="UniProtKB-SubCell"/>
</dbReference>
<evidence type="ECO:0000259" key="7">
    <source>
        <dbReference type="Pfam" id="PF14237"/>
    </source>
</evidence>
<dbReference type="OrthoDB" id="9815705at2"/>
<dbReference type="InterPro" id="IPR025640">
    <property type="entry name" value="GYF_2"/>
</dbReference>
<evidence type="ECO:0000313" key="9">
    <source>
        <dbReference type="Proteomes" id="UP000253383"/>
    </source>
</evidence>
<dbReference type="Pfam" id="PF14237">
    <property type="entry name" value="GYF_2"/>
    <property type="match status" value="1"/>
</dbReference>
<keyword evidence="2 6" id="KW-0812">Transmembrane</keyword>
<name>A0A368JUP8_9BACT</name>
<evidence type="ECO:0000256" key="2">
    <source>
        <dbReference type="ARBA" id="ARBA00022692"/>
    </source>
</evidence>
<evidence type="ECO:0000256" key="1">
    <source>
        <dbReference type="ARBA" id="ARBA00004370"/>
    </source>
</evidence>
<gene>
    <name evidence="8" type="ORF">DUE52_05415</name>
</gene>
<comment type="subcellular location">
    <subcellularLocation>
        <location evidence="1">Membrane</location>
    </subcellularLocation>
</comment>
<comment type="caution">
    <text evidence="8">The sequence shown here is derived from an EMBL/GenBank/DDBJ whole genome shotgun (WGS) entry which is preliminary data.</text>
</comment>
<dbReference type="InterPro" id="IPR051423">
    <property type="entry name" value="CD225/Dispanin"/>
</dbReference>